<evidence type="ECO:0000313" key="1">
    <source>
        <dbReference type="EMBL" id="EGB14732.1"/>
    </source>
</evidence>
<protein>
    <submittedName>
        <fullName evidence="1">Beta-lactamase</fullName>
    </submittedName>
</protein>
<dbReference type="KEGG" id="ddn:DND132_1525"/>
<organism evidence="1 2">
    <name type="scientific">Pseudodesulfovibrio mercurii</name>
    <dbReference type="NCBI Taxonomy" id="641491"/>
    <lineage>
        <taxon>Bacteria</taxon>
        <taxon>Pseudomonadati</taxon>
        <taxon>Thermodesulfobacteriota</taxon>
        <taxon>Desulfovibrionia</taxon>
        <taxon>Desulfovibrionales</taxon>
        <taxon>Desulfovibrionaceae</taxon>
    </lineage>
</organism>
<keyword evidence="2" id="KW-1185">Reference proteome</keyword>
<dbReference type="Proteomes" id="UP000007845">
    <property type="component" value="Chromosome"/>
</dbReference>
<dbReference type="EMBL" id="CP003220">
    <property type="protein sequence ID" value="EGB14732.1"/>
    <property type="molecule type" value="Genomic_DNA"/>
</dbReference>
<reference evidence="1 2" key="1">
    <citation type="journal article" date="2011" name="J. Bacteriol.">
        <title>Genome sequence of the mercury-methylating strain Desulfovibrio desulfuricans ND132.</title>
        <authorList>
            <person name="Brown S.D."/>
            <person name="Gilmour C.C."/>
            <person name="Kucken A.M."/>
            <person name="Wall J.D."/>
            <person name="Elias D.A."/>
            <person name="Brandt C.C."/>
            <person name="Podar M."/>
            <person name="Chertkov O."/>
            <person name="Held B."/>
            <person name="Bruce D.C."/>
            <person name="Detter J.C."/>
            <person name="Tapia R."/>
            <person name="Han C.S."/>
            <person name="Goodwin L.A."/>
            <person name="Cheng J.F."/>
            <person name="Pitluck S."/>
            <person name="Woyke T."/>
            <person name="Mikhailova N."/>
            <person name="Ivanova N.N."/>
            <person name="Han J."/>
            <person name="Lucas S."/>
            <person name="Lapidus A.L."/>
            <person name="Land M.L."/>
            <person name="Hauser L.J."/>
            <person name="Palumbo A.V."/>
        </authorList>
    </citation>
    <scope>NUCLEOTIDE SEQUENCE [LARGE SCALE GENOMIC DNA]</scope>
    <source>
        <strain evidence="1 2">ND132</strain>
    </source>
</reference>
<dbReference type="HOGENOM" id="CLU_2715768_0_0_7"/>
<name>F0JEK3_9BACT</name>
<sequence length="72" mass="7556" precursor="true">MSASIRNKPSSLPSAACVPFSGLGHAMAAVKAVARYARPDPETAPALRPVPGPAGARRHDLLRRLCREPRAG</sequence>
<dbReference type="AlphaFoldDB" id="F0JEK3"/>
<gene>
    <name evidence="1" type="ORF">DND132_1525</name>
</gene>
<accession>F0JEK3</accession>
<evidence type="ECO:0000313" key="2">
    <source>
        <dbReference type="Proteomes" id="UP000007845"/>
    </source>
</evidence>
<dbReference type="STRING" id="641491.DND132_1525"/>
<proteinExistence type="predicted"/>